<dbReference type="Gene3D" id="2.70.210.12">
    <property type="entry name" value="GTP1/OBG domain"/>
    <property type="match status" value="1"/>
</dbReference>
<evidence type="ECO:0000256" key="5">
    <source>
        <dbReference type="ARBA" id="ARBA00023134"/>
    </source>
</evidence>
<dbReference type="PANTHER" id="PTHR11702:SF31">
    <property type="entry name" value="MITOCHONDRIAL RIBOSOME-ASSOCIATED GTPASE 2"/>
    <property type="match status" value="1"/>
</dbReference>
<dbReference type="PANTHER" id="PTHR11702">
    <property type="entry name" value="DEVELOPMENTALLY REGULATED GTP-BINDING PROTEIN-RELATED"/>
    <property type="match status" value="1"/>
</dbReference>
<keyword evidence="1" id="KW-0963">Cytoplasm</keyword>
<evidence type="ECO:0000256" key="4">
    <source>
        <dbReference type="ARBA" id="ARBA00022842"/>
    </source>
</evidence>
<dbReference type="InterPro" id="IPR045086">
    <property type="entry name" value="OBG_GTPase"/>
</dbReference>
<evidence type="ECO:0000256" key="1">
    <source>
        <dbReference type="ARBA" id="ARBA00022490"/>
    </source>
</evidence>
<reference evidence="8 9" key="1">
    <citation type="submission" date="2018-11" db="EMBL/GenBank/DDBJ databases">
        <title>Genomic profiling of Staphylococcus species from a Poultry farm system in KwaZulu-Natal, South Africa.</title>
        <authorList>
            <person name="Amoako D.G."/>
            <person name="Somboro A.M."/>
            <person name="Abia A.L.K."/>
            <person name="Bester L.A."/>
            <person name="Essack S.Y."/>
        </authorList>
    </citation>
    <scope>NUCLEOTIDE SEQUENCE [LARGE SCALE GENOMIC DNA]</scope>
    <source>
        <strain evidence="8 9">SA12</strain>
    </source>
</reference>
<protein>
    <submittedName>
        <fullName evidence="8">GTPase ObgE</fullName>
    </submittedName>
</protein>
<dbReference type="GO" id="GO:0005525">
    <property type="term" value="F:GTP binding"/>
    <property type="evidence" value="ECO:0007669"/>
    <property type="project" value="UniProtKB-KW"/>
</dbReference>
<feature type="non-terminal residue" evidence="8">
    <location>
        <position position="1"/>
    </location>
</feature>
<dbReference type="Proteomes" id="UP000294017">
    <property type="component" value="Unassembled WGS sequence"/>
</dbReference>
<evidence type="ECO:0000256" key="3">
    <source>
        <dbReference type="ARBA" id="ARBA00022801"/>
    </source>
</evidence>
<accession>A0AB37XMI9</accession>
<feature type="domain" description="Obg" evidence="7">
    <location>
        <begin position="1"/>
        <end position="115"/>
    </location>
</feature>
<dbReference type="FunFam" id="2.70.210.12:FF:000001">
    <property type="entry name" value="GTPase Obg"/>
    <property type="match status" value="1"/>
</dbReference>
<feature type="region of interest" description="Disordered" evidence="6">
    <location>
        <begin position="88"/>
        <end position="115"/>
    </location>
</feature>
<keyword evidence="2" id="KW-0547">Nucleotide-binding</keyword>
<dbReference type="PROSITE" id="PS51883">
    <property type="entry name" value="OBG"/>
    <property type="match status" value="1"/>
</dbReference>
<evidence type="ECO:0000259" key="7">
    <source>
        <dbReference type="PROSITE" id="PS51883"/>
    </source>
</evidence>
<feature type="non-terminal residue" evidence="8">
    <location>
        <position position="115"/>
    </location>
</feature>
<evidence type="ECO:0000256" key="2">
    <source>
        <dbReference type="ARBA" id="ARBA00022741"/>
    </source>
</evidence>
<comment type="caution">
    <text evidence="8">The sequence shown here is derived from an EMBL/GenBank/DDBJ whole genome shotgun (WGS) entry which is preliminary data.</text>
</comment>
<dbReference type="Pfam" id="PF01018">
    <property type="entry name" value="GTP1_OBG"/>
    <property type="match status" value="1"/>
</dbReference>
<gene>
    <name evidence="8" type="ORF">EIH03_16415</name>
</gene>
<evidence type="ECO:0000313" key="9">
    <source>
        <dbReference type="Proteomes" id="UP000294017"/>
    </source>
</evidence>
<dbReference type="GO" id="GO:0003924">
    <property type="term" value="F:GTPase activity"/>
    <property type="evidence" value="ECO:0007669"/>
    <property type="project" value="InterPro"/>
</dbReference>
<evidence type="ECO:0000256" key="6">
    <source>
        <dbReference type="SAM" id="MobiDB-lite"/>
    </source>
</evidence>
<keyword evidence="4" id="KW-0460">Magnesium</keyword>
<evidence type="ECO:0000313" key="8">
    <source>
        <dbReference type="EMBL" id="RZI01124.1"/>
    </source>
</evidence>
<dbReference type="EMBL" id="RQTF01000574">
    <property type="protein sequence ID" value="RZI01124.1"/>
    <property type="molecule type" value="Genomic_DNA"/>
</dbReference>
<dbReference type="InterPro" id="IPR006169">
    <property type="entry name" value="GTP1_OBG_dom"/>
</dbReference>
<sequence length="115" mass="12014">FGGPAGGDGGRGASVIFEVDEGLSTLLDFRYQRQFKAQRGEGGQGSNMHGKNAEDLVLKVPPGTLIKDAETEEVLADLVEAGQRAVVAKGGRGGRGNSRFATPRNPAPDFSENGE</sequence>
<organism evidence="8 9">
    <name type="scientific">Staphylococcus aureus</name>
    <dbReference type="NCBI Taxonomy" id="1280"/>
    <lineage>
        <taxon>Bacteria</taxon>
        <taxon>Bacillati</taxon>
        <taxon>Bacillota</taxon>
        <taxon>Bacilli</taxon>
        <taxon>Bacillales</taxon>
        <taxon>Staphylococcaceae</taxon>
        <taxon>Staphylococcus</taxon>
    </lineage>
</organism>
<dbReference type="InterPro" id="IPR036726">
    <property type="entry name" value="GTP1_OBG_dom_sf"/>
</dbReference>
<keyword evidence="3" id="KW-0378">Hydrolase</keyword>
<name>A0AB37XMI9_STAAU</name>
<proteinExistence type="predicted"/>
<dbReference type="GO" id="GO:0042254">
    <property type="term" value="P:ribosome biogenesis"/>
    <property type="evidence" value="ECO:0007669"/>
    <property type="project" value="UniProtKB-UniRule"/>
</dbReference>
<dbReference type="AlphaFoldDB" id="A0AB37XMI9"/>
<dbReference type="SUPFAM" id="SSF82051">
    <property type="entry name" value="Obg GTP-binding protein N-terminal domain"/>
    <property type="match status" value="1"/>
</dbReference>
<keyword evidence="5" id="KW-0342">GTP-binding</keyword>